<dbReference type="PANTHER" id="PTHR43744">
    <property type="entry name" value="ABC TRANSPORTER PERMEASE PROTEIN MG189-RELATED-RELATED"/>
    <property type="match status" value="1"/>
</dbReference>
<keyword evidence="4 7" id="KW-0812">Transmembrane</keyword>
<feature type="transmembrane region" description="Helical" evidence="7">
    <location>
        <begin position="81"/>
        <end position="105"/>
    </location>
</feature>
<comment type="subcellular location">
    <subcellularLocation>
        <location evidence="1 7">Cell membrane</location>
        <topology evidence="1 7">Multi-pass membrane protein</topology>
    </subcellularLocation>
</comment>
<keyword evidence="6 7" id="KW-0472">Membrane</keyword>
<dbReference type="EMBL" id="BNJG01000002">
    <property type="protein sequence ID" value="GHO56267.1"/>
    <property type="molecule type" value="Genomic_DNA"/>
</dbReference>
<name>A0ABQ3UUK4_9CHLR</name>
<keyword evidence="3" id="KW-1003">Cell membrane</keyword>
<accession>A0ABQ3UUK4</accession>
<evidence type="ECO:0000256" key="3">
    <source>
        <dbReference type="ARBA" id="ARBA00022475"/>
    </source>
</evidence>
<dbReference type="Proteomes" id="UP000654345">
    <property type="component" value="Unassembled WGS sequence"/>
</dbReference>
<reference evidence="9 10" key="1">
    <citation type="journal article" date="2021" name="Int. J. Syst. Evol. Microbiol.">
        <title>Reticulibacter mediterranei gen. nov., sp. nov., within the new family Reticulibacteraceae fam. nov., and Ktedonospora formicarum gen. nov., sp. nov., Ktedonobacter robiniae sp. nov., Dictyobacter formicarum sp. nov. and Dictyobacter arantiisoli sp. nov., belonging to the class Ktedonobacteria.</title>
        <authorList>
            <person name="Yabe S."/>
            <person name="Zheng Y."/>
            <person name="Wang C.M."/>
            <person name="Sakai Y."/>
            <person name="Abe K."/>
            <person name="Yokota A."/>
            <person name="Donadio S."/>
            <person name="Cavaletti L."/>
            <person name="Monciardini P."/>
        </authorList>
    </citation>
    <scope>NUCLEOTIDE SEQUENCE [LARGE SCALE GENOMIC DNA]</scope>
    <source>
        <strain evidence="9 10">SOSP1-30</strain>
    </source>
</reference>
<evidence type="ECO:0000313" key="10">
    <source>
        <dbReference type="Proteomes" id="UP000654345"/>
    </source>
</evidence>
<evidence type="ECO:0000256" key="5">
    <source>
        <dbReference type="ARBA" id="ARBA00022989"/>
    </source>
</evidence>
<organism evidence="9 10">
    <name type="scientific">Ktedonobacter robiniae</name>
    <dbReference type="NCBI Taxonomy" id="2778365"/>
    <lineage>
        <taxon>Bacteria</taxon>
        <taxon>Bacillati</taxon>
        <taxon>Chloroflexota</taxon>
        <taxon>Ktedonobacteria</taxon>
        <taxon>Ktedonobacterales</taxon>
        <taxon>Ktedonobacteraceae</taxon>
        <taxon>Ktedonobacter</taxon>
    </lineage>
</organism>
<feature type="transmembrane region" description="Helical" evidence="7">
    <location>
        <begin position="198"/>
        <end position="219"/>
    </location>
</feature>
<dbReference type="InterPro" id="IPR000515">
    <property type="entry name" value="MetI-like"/>
</dbReference>
<evidence type="ECO:0000256" key="2">
    <source>
        <dbReference type="ARBA" id="ARBA00022448"/>
    </source>
</evidence>
<feature type="transmembrane region" description="Helical" evidence="7">
    <location>
        <begin position="117"/>
        <end position="144"/>
    </location>
</feature>
<comment type="caution">
    <text evidence="9">The sequence shown here is derived from an EMBL/GenBank/DDBJ whole genome shotgun (WGS) entry which is preliminary data.</text>
</comment>
<dbReference type="RefSeq" id="WP_201372814.1">
    <property type="nucleotide sequence ID" value="NZ_BNJG01000002.1"/>
</dbReference>
<keyword evidence="10" id="KW-1185">Reference proteome</keyword>
<keyword evidence="2 7" id="KW-0813">Transport</keyword>
<keyword evidence="5 7" id="KW-1133">Transmembrane helix</keyword>
<dbReference type="Gene3D" id="1.10.3720.10">
    <property type="entry name" value="MetI-like"/>
    <property type="match status" value="1"/>
</dbReference>
<feature type="domain" description="ABC transmembrane type-1" evidence="8">
    <location>
        <begin position="82"/>
        <end position="275"/>
    </location>
</feature>
<evidence type="ECO:0000256" key="1">
    <source>
        <dbReference type="ARBA" id="ARBA00004651"/>
    </source>
</evidence>
<feature type="transmembrane region" description="Helical" evidence="7">
    <location>
        <begin position="22"/>
        <end position="44"/>
    </location>
</feature>
<dbReference type="PROSITE" id="PS50928">
    <property type="entry name" value="ABC_TM1"/>
    <property type="match status" value="1"/>
</dbReference>
<evidence type="ECO:0000256" key="7">
    <source>
        <dbReference type="RuleBase" id="RU363032"/>
    </source>
</evidence>
<evidence type="ECO:0000256" key="4">
    <source>
        <dbReference type="ARBA" id="ARBA00022692"/>
    </source>
</evidence>
<dbReference type="SUPFAM" id="SSF161098">
    <property type="entry name" value="MetI-like"/>
    <property type="match status" value="1"/>
</dbReference>
<dbReference type="PANTHER" id="PTHR43744:SF8">
    <property type="entry name" value="SN-GLYCEROL-3-PHOSPHATE TRANSPORT SYSTEM PERMEASE PROTEIN UGPE"/>
    <property type="match status" value="1"/>
</dbReference>
<gene>
    <name evidence="9" type="ORF">KSB_47420</name>
</gene>
<proteinExistence type="inferred from homology"/>
<evidence type="ECO:0000259" key="8">
    <source>
        <dbReference type="PROSITE" id="PS50928"/>
    </source>
</evidence>
<evidence type="ECO:0000313" key="9">
    <source>
        <dbReference type="EMBL" id="GHO56267.1"/>
    </source>
</evidence>
<comment type="similarity">
    <text evidence="7">Belongs to the binding-protein-dependent transport system permease family.</text>
</comment>
<sequence>MAIPMKVQSKHRLQAKAPVTRALYYIVCTVLALIFLFPIGWSILASLKPASESMQSPATFLPSHISFENYTSILNTGIVNYLLNSGFVVIVTVVLTLVLSILGGYGFSRFKFPGKDIIFMVILATMMIPFQSILTPLFLLLHSLGLQNTLLGLALVYTTFQLPFAIFMMRNSFDSVPKELEEAGYIDGCTSVSVLYRVLIHVIFPGVVTVALFAIFAAWNEFLAALIFMTDSDQYTMPVYLISAQSGQYGTVDWGAIQAGMTITILPCIIVFLLLQRYYINGLIAGAIKS</sequence>
<protein>
    <submittedName>
        <fullName evidence="9">ABC transporter permease</fullName>
    </submittedName>
</protein>
<feature type="transmembrane region" description="Helical" evidence="7">
    <location>
        <begin position="256"/>
        <end position="275"/>
    </location>
</feature>
<feature type="transmembrane region" description="Helical" evidence="7">
    <location>
        <begin position="150"/>
        <end position="169"/>
    </location>
</feature>
<dbReference type="Pfam" id="PF00528">
    <property type="entry name" value="BPD_transp_1"/>
    <property type="match status" value="1"/>
</dbReference>
<evidence type="ECO:0000256" key="6">
    <source>
        <dbReference type="ARBA" id="ARBA00023136"/>
    </source>
</evidence>
<dbReference type="InterPro" id="IPR035906">
    <property type="entry name" value="MetI-like_sf"/>
</dbReference>
<dbReference type="CDD" id="cd06261">
    <property type="entry name" value="TM_PBP2"/>
    <property type="match status" value="1"/>
</dbReference>